<dbReference type="EMBL" id="JADKBR010000015">
    <property type="protein sequence ID" value="MBK8890925.1"/>
    <property type="molecule type" value="Genomic_DNA"/>
</dbReference>
<gene>
    <name evidence="2" type="ORF">IPN75_11365</name>
</gene>
<dbReference type="InterPro" id="IPR021455">
    <property type="entry name" value="DUF3106"/>
</dbReference>
<reference evidence="2" key="1">
    <citation type="submission" date="2020-10" db="EMBL/GenBank/DDBJ databases">
        <title>Connecting structure to function with the recovery of over 1000 high-quality activated sludge metagenome-assembled genomes encoding full-length rRNA genes using long-read sequencing.</title>
        <authorList>
            <person name="Singleton C.M."/>
            <person name="Petriglieri F."/>
            <person name="Kristensen J.M."/>
            <person name="Kirkegaard R.H."/>
            <person name="Michaelsen T.Y."/>
            <person name="Andersen M.H."/>
            <person name="Karst S.M."/>
            <person name="Dueholm M.S."/>
            <person name="Nielsen P.H."/>
            <person name="Albertsen M."/>
        </authorList>
    </citation>
    <scope>NUCLEOTIDE SEQUENCE</scope>
    <source>
        <strain evidence="2">OdNE_18-Q3-R46-58_BAT3C.305</strain>
    </source>
</reference>
<evidence type="ECO:0000313" key="3">
    <source>
        <dbReference type="Proteomes" id="UP000808146"/>
    </source>
</evidence>
<dbReference type="Proteomes" id="UP000808146">
    <property type="component" value="Unassembled WGS sequence"/>
</dbReference>
<dbReference type="AlphaFoldDB" id="A0A9D7LRW2"/>
<dbReference type="Pfam" id="PF11304">
    <property type="entry name" value="DUF3106"/>
    <property type="match status" value="1"/>
</dbReference>
<accession>A0A9D7LRW2</accession>
<feature type="region of interest" description="Disordered" evidence="1">
    <location>
        <begin position="20"/>
        <end position="92"/>
    </location>
</feature>
<feature type="compositionally biased region" description="Gly residues" evidence="1">
    <location>
        <begin position="77"/>
        <end position="92"/>
    </location>
</feature>
<evidence type="ECO:0000313" key="2">
    <source>
        <dbReference type="EMBL" id="MBK8890925.1"/>
    </source>
</evidence>
<protein>
    <submittedName>
        <fullName evidence="2">DUF3106 domain-containing protein</fullName>
    </submittedName>
</protein>
<name>A0A9D7LRW2_9RHOO</name>
<proteinExistence type="predicted"/>
<comment type="caution">
    <text evidence="2">The sequence shown here is derived from an EMBL/GenBank/DDBJ whole genome shotgun (WGS) entry which is preliminary data.</text>
</comment>
<evidence type="ECO:0000256" key="1">
    <source>
        <dbReference type="SAM" id="MobiDB-lite"/>
    </source>
</evidence>
<sequence length="92" mass="11030">MLFALAASIGFAGAVHAQLPPDQRRQMRQEMREQWQQVPPEDRQRLREERRERWQQMPQEDRQRMRDEMRGRRDEFGGQGMRHGGGFRGGRP</sequence>
<feature type="compositionally biased region" description="Basic and acidic residues" evidence="1">
    <location>
        <begin position="22"/>
        <end position="33"/>
    </location>
</feature>
<organism evidence="2 3">
    <name type="scientific">Candidatus Dechloromonas phosphorivorans</name>
    <dbReference type="NCBI Taxonomy" id="2899244"/>
    <lineage>
        <taxon>Bacteria</taxon>
        <taxon>Pseudomonadati</taxon>
        <taxon>Pseudomonadota</taxon>
        <taxon>Betaproteobacteria</taxon>
        <taxon>Rhodocyclales</taxon>
        <taxon>Azonexaceae</taxon>
        <taxon>Dechloromonas</taxon>
    </lineage>
</organism>
<feature type="compositionally biased region" description="Basic and acidic residues" evidence="1">
    <location>
        <begin position="40"/>
        <end position="76"/>
    </location>
</feature>